<feature type="domain" description="Sialate O-acetylesterase" evidence="3">
    <location>
        <begin position="479"/>
        <end position="580"/>
    </location>
</feature>
<feature type="domain" description="SGNH hydrolase-type esterase" evidence="4">
    <location>
        <begin position="29"/>
        <end position="205"/>
    </location>
</feature>
<dbReference type="OrthoDB" id="9816001at2"/>
<dbReference type="GO" id="GO:0005975">
    <property type="term" value="P:carbohydrate metabolic process"/>
    <property type="evidence" value="ECO:0007669"/>
    <property type="project" value="TreeGrafter"/>
</dbReference>
<keyword evidence="2" id="KW-0732">Signal</keyword>
<dbReference type="InterPro" id="IPR005181">
    <property type="entry name" value="SASA"/>
</dbReference>
<dbReference type="Pfam" id="PF03629">
    <property type="entry name" value="SASA"/>
    <property type="match status" value="1"/>
</dbReference>
<dbReference type="EMBL" id="FUZF01000013">
    <property type="protein sequence ID" value="SKB89308.1"/>
    <property type="molecule type" value="Genomic_DNA"/>
</dbReference>
<dbReference type="InterPro" id="IPR039329">
    <property type="entry name" value="SIAE"/>
</dbReference>
<dbReference type="Proteomes" id="UP000190150">
    <property type="component" value="Unassembled WGS sequence"/>
</dbReference>
<dbReference type="SUPFAM" id="SSF52266">
    <property type="entry name" value="SGNH hydrolase"/>
    <property type="match status" value="2"/>
</dbReference>
<proteinExistence type="predicted"/>
<reference evidence="6" key="1">
    <citation type="submission" date="2017-02" db="EMBL/GenBank/DDBJ databases">
        <authorList>
            <person name="Varghese N."/>
            <person name="Submissions S."/>
        </authorList>
    </citation>
    <scope>NUCLEOTIDE SEQUENCE [LARGE SCALE GENOMIC DNA]</scope>
    <source>
        <strain evidence="6">DSM 24091</strain>
    </source>
</reference>
<keyword evidence="6" id="KW-1185">Reference proteome</keyword>
<dbReference type="InterPro" id="IPR013830">
    <property type="entry name" value="SGNH_hydro"/>
</dbReference>
<evidence type="ECO:0000259" key="4">
    <source>
        <dbReference type="Pfam" id="PF13472"/>
    </source>
</evidence>
<dbReference type="Gene3D" id="3.40.50.1110">
    <property type="entry name" value="SGNH hydrolase"/>
    <property type="match status" value="2"/>
</dbReference>
<dbReference type="Pfam" id="PF13472">
    <property type="entry name" value="Lipase_GDSL_2"/>
    <property type="match status" value="1"/>
</dbReference>
<evidence type="ECO:0000259" key="3">
    <source>
        <dbReference type="Pfam" id="PF03629"/>
    </source>
</evidence>
<evidence type="ECO:0000313" key="5">
    <source>
        <dbReference type="EMBL" id="SKB89308.1"/>
    </source>
</evidence>
<accession>A0A1T5EZK9</accession>
<protein>
    <submittedName>
        <fullName evidence="5">Sialate O-acetylesterase</fullName>
    </submittedName>
</protein>
<name>A0A1T5EZK9_9SPHI</name>
<dbReference type="AlphaFoldDB" id="A0A1T5EZK9"/>
<evidence type="ECO:0000256" key="1">
    <source>
        <dbReference type="ARBA" id="ARBA00022801"/>
    </source>
</evidence>
<dbReference type="PANTHER" id="PTHR22901:SF0">
    <property type="entry name" value="SIALATE O-ACETYLESTERASE"/>
    <property type="match status" value="1"/>
</dbReference>
<feature type="chain" id="PRO_5012278729" evidence="2">
    <location>
        <begin position="23"/>
        <end position="690"/>
    </location>
</feature>
<feature type="signal peptide" evidence="2">
    <location>
        <begin position="1"/>
        <end position="22"/>
    </location>
</feature>
<keyword evidence="1" id="KW-0378">Hydrolase</keyword>
<evidence type="ECO:0000313" key="6">
    <source>
        <dbReference type="Proteomes" id="UP000190150"/>
    </source>
</evidence>
<dbReference type="RefSeq" id="WP_079644035.1">
    <property type="nucleotide sequence ID" value="NZ_FUZF01000013.1"/>
</dbReference>
<dbReference type="InterPro" id="IPR036514">
    <property type="entry name" value="SGNH_hydro_sf"/>
</dbReference>
<dbReference type="PANTHER" id="PTHR22901">
    <property type="entry name" value="SIALATE O-ACETYLESTERASE"/>
    <property type="match status" value="1"/>
</dbReference>
<gene>
    <name evidence="5" type="ORF">SAMN05660841_02918</name>
</gene>
<dbReference type="STRING" id="1513896.SAMN05660841_02918"/>
<sequence>MKHWIKIILVIGLSYCCVAAYAQKKKVGCVGDSVTKGYGIKMTGKSYPEQLQLKLGAGYEVKNFGHSGATLLSRGHNPYVLTQEFKEALAFAPDILVIALGLNDTDPRNWPNYGTEFVTDYSALIDTFKRVNPKVEVYICKMTPIFSGHKRFLSGTRDWFNQIQELIPEIAHANGVQLIDSYTPLANRMDLFEDFLHPDEIGARILSTTVYHSLVGTKLPLSVDITLGNDMVLQRDKLNKIFGKGTTGETVKLAFKGENYTCKVDQRGNWSLILPRMPAGGPYILSVKMGKEEILLSGIWFGDVYLAAGQSNMAFPLRNALRGKELMEKALDKTPVRLFKYKNLVETHNVAWDSLTLEQVNDGAFFSGAWQKPSAKSAGEFSAIAYAFAAQVSAEQGVTSGIVEVAVGGSNTESWIPMRTLEMDNLLATYIHSWRVSDFIQDFCRERARVNLTLTKNRNQAHPYAPGYNFESGIANWLNTNFKGVLWYQGESNTHNVDLHAYLFETLVAAWREKFQQDFPFYVVQLSSIERPSWPSFRDSQRKLARRLSNVHMAVSSDLGDSTDVHPREKIIIGQRLARLAAKYSYGKDVQVDVPEPMGVSVHGTELVLSFEDCEVLKTKGGDALQDIVLLDAKGKELEINKIRMEGNKLFISFETGVLSAIRYGYSPYTRANLESEAAVPVSTFNIKIN</sequence>
<evidence type="ECO:0000256" key="2">
    <source>
        <dbReference type="SAM" id="SignalP"/>
    </source>
</evidence>
<dbReference type="GO" id="GO:0001681">
    <property type="term" value="F:sialate O-acetylesterase activity"/>
    <property type="evidence" value="ECO:0007669"/>
    <property type="project" value="InterPro"/>
</dbReference>
<organism evidence="5 6">
    <name type="scientific">Sphingobacterium nematocida</name>
    <dbReference type="NCBI Taxonomy" id="1513896"/>
    <lineage>
        <taxon>Bacteria</taxon>
        <taxon>Pseudomonadati</taxon>
        <taxon>Bacteroidota</taxon>
        <taxon>Sphingobacteriia</taxon>
        <taxon>Sphingobacteriales</taxon>
        <taxon>Sphingobacteriaceae</taxon>
        <taxon>Sphingobacterium</taxon>
    </lineage>
</organism>